<dbReference type="SUPFAM" id="SSF52540">
    <property type="entry name" value="P-loop containing nucleoside triphosphate hydrolases"/>
    <property type="match status" value="2"/>
</dbReference>
<feature type="compositionally biased region" description="Basic and acidic residues" evidence="16">
    <location>
        <begin position="933"/>
        <end position="949"/>
    </location>
</feature>
<dbReference type="InterPro" id="IPR003439">
    <property type="entry name" value="ABC_transporter-like_ATP-bd"/>
</dbReference>
<feature type="transmembrane region" description="Helical" evidence="17">
    <location>
        <begin position="618"/>
        <end position="638"/>
    </location>
</feature>
<evidence type="ECO:0000259" key="19">
    <source>
        <dbReference type="PROSITE" id="PS50929"/>
    </source>
</evidence>
<comment type="caution">
    <text evidence="20">The sequence shown here is derived from an EMBL/GenBank/DDBJ whole genome shotgun (WGS) entry which is preliminary data.</text>
</comment>
<comment type="similarity">
    <text evidence="3">Belongs to the ABC transporter superfamily. ABCC family. Conjugate transporter (TC 3.A.1.208) subfamily.</text>
</comment>
<evidence type="ECO:0000259" key="18">
    <source>
        <dbReference type="PROSITE" id="PS50893"/>
    </source>
</evidence>
<feature type="transmembrane region" description="Helical" evidence="17">
    <location>
        <begin position="36"/>
        <end position="57"/>
    </location>
</feature>
<dbReference type="PROSITE" id="PS50893">
    <property type="entry name" value="ABC_TRANSPORTER_2"/>
    <property type="match status" value="2"/>
</dbReference>
<keyword evidence="5" id="KW-1003">Cell membrane</keyword>
<keyword evidence="9" id="KW-0547">Nucleotide-binding</keyword>
<dbReference type="FunFam" id="3.40.50.300:FF:000293">
    <property type="entry name" value="ATP binding cassette subfamily C member 1"/>
    <property type="match status" value="1"/>
</dbReference>
<evidence type="ECO:0000256" key="12">
    <source>
        <dbReference type="ARBA" id="ARBA00022989"/>
    </source>
</evidence>
<evidence type="ECO:0000256" key="8">
    <source>
        <dbReference type="ARBA" id="ARBA00022737"/>
    </source>
</evidence>
<dbReference type="InterPro" id="IPR036640">
    <property type="entry name" value="ABC1_TM_sf"/>
</dbReference>
<feature type="transmembrane region" description="Helical" evidence="17">
    <location>
        <begin position="467"/>
        <end position="486"/>
    </location>
</feature>
<feature type="domain" description="ABC transporter" evidence="18">
    <location>
        <begin position="1319"/>
        <end position="1553"/>
    </location>
</feature>
<sequence length="1558" mass="175438">MAAAFEKFCDNSPIWNDSLILNNSWPQFTDCFQETVLIWVPCGWLWVTLPFYIGYILSNQDGIPIPVNSFNLAKTFFSMFLFFLAVIDIIKDASDVNPKQDGSVDYVSGGILAASFLVTTILVQFERSRGFITSAILYIFWLLLFIAGIIPFYTRIITKEYENDLFRFVLYYIYFAFVFVELILHTFAESRTRRGYHEPGERQSSPETKASFPSQVTFSWINYLVLLGYRKSLEEEDLFELNPRDDSEKVVPEFEEAWNKALRKTKQINEEIERKYNLKKHYTGIFTNRAEEHHLRNEAKSSNASEKTPLLTEGSTSVEQGVSFKGTKDDAPKKKEASLLKVLFKTYGFTLLWSFVLKAVYDLLQFVSPILQSALIDFTQNRDSKPDWQGYVYAGGFFVIAMIMSCFYHYSFHISMTLGMRIKSALIAAIYKKALTISSEAKKQTTVGEIVNLMSVDCQRVQDVTGYLYMLWSSPLIISVALYMLYQSLGASVFAGLGVMILLMPLNAFIATKLRKYQMAQMKLKDQRIKLMNEVLNGIKVLKLYAWELSFQEKILAIRDQELTILRKSAYLNAVGTFAWTCAPYLVTLATFATYVLSSDDNYLDAQKAFVSLSLFNILRMPINLLPMIIPYCIQGWVSIGRLSKFLRSTDLDLDTVSHIDTVEAVVKIDNGTFRWDKTLPKPTLRNINIDITEGKLVAIVGQVGSGKSSLISSLLGELEKISGNINMKGSVAYVPQEAWIQNATVKDNILFGSRCKQKTYNRVLDACALKPDLDILPGGDLTEIGEKGINLSGGQKQRVSLARAVYSNADIYLLDDPLSAVDSHVGKHIFEKVIGHEGTLRKKTRLLVTHGVHWLPKTDLIIVMNEGEISEVGSYNELVSHDGKFAQFLKHYLTEGAGSEDDDDPEIQAVKSQILERLESVTGTSDFATSGDDERTSGKDSTVRKRKQSTDCVEKKKIPAEVNKLIDAEKAEVGTVKLAVFLEYAKAIGGITTLLIFLIYMGYQVASVYSSIWLSQWTDDPYLLNRTLSKTTKYQEKNDMYLGVYGGLGVAQAVIILIFALLCSTRMVAAARTLHAKMLYNILRSPMSFFDTTPSGRIVNRFSRDIEVIDNNLPSTFRVWMSCFFGVVSTFVVIAYSNPIFLVIVLPLGLLYWLVQRFYIRTSRQLKRIESTTRSPIYTHFSETITGASSIRAYGASERFIEESQTLVDRNLVIYFSANCANRWLGFRLEFLGNIIVLAAAIFAVLATNLEGGLVGLSITYALQITMTLNWMVRMTSDLETNIVSVERVKEYSETPTEAAWNIPFRKPPRGWPDSGNIVFENLTTRYRPGLDMVLKGINCEVKAGEKIGIVGRTGAGKTSLSIVLFRLIEAVSGKIIIDGQHVADIGLHDLRSSITVLPQDPILFSGSMKMNLDPFNVYKENELWDALEHANLSKFVSEVPGKLEYEVGEGGQNLSVGQRQLVCLARTLLRKTKILVLDEATAAVDMETDDLIQQTIRTEFKDCTVLTIAHRLNTIMDYDRVMVLDNGVIKEFDQPDKLLNDKETTFHSMAKDAGLT</sequence>
<dbReference type="SUPFAM" id="SSF90123">
    <property type="entry name" value="ABC transporter transmembrane region"/>
    <property type="match status" value="2"/>
</dbReference>
<keyword evidence="13 17" id="KW-0472">Membrane</keyword>
<evidence type="ECO:0000313" key="21">
    <source>
        <dbReference type="Proteomes" id="UP001347796"/>
    </source>
</evidence>
<feature type="transmembrane region" description="Helical" evidence="17">
    <location>
        <begin position="165"/>
        <end position="184"/>
    </location>
</feature>
<dbReference type="InterPro" id="IPR005292">
    <property type="entry name" value="MRP"/>
</dbReference>
<evidence type="ECO:0000256" key="13">
    <source>
        <dbReference type="ARBA" id="ARBA00023136"/>
    </source>
</evidence>
<dbReference type="PROSITE" id="PS50929">
    <property type="entry name" value="ABC_TM1F"/>
    <property type="match status" value="2"/>
</dbReference>
<evidence type="ECO:0000256" key="14">
    <source>
        <dbReference type="ARBA" id="ARBA00024220"/>
    </source>
</evidence>
<dbReference type="GO" id="GO:0005524">
    <property type="term" value="F:ATP binding"/>
    <property type="evidence" value="ECO:0007669"/>
    <property type="project" value="UniProtKB-KW"/>
</dbReference>
<evidence type="ECO:0000256" key="9">
    <source>
        <dbReference type="ARBA" id="ARBA00022741"/>
    </source>
</evidence>
<dbReference type="InterPro" id="IPR056227">
    <property type="entry name" value="TMD0_ABC"/>
</dbReference>
<dbReference type="Pfam" id="PF00664">
    <property type="entry name" value="ABC_membrane"/>
    <property type="match status" value="2"/>
</dbReference>
<dbReference type="CDD" id="cd03250">
    <property type="entry name" value="ABCC_MRP_domain1"/>
    <property type="match status" value="1"/>
</dbReference>
<evidence type="ECO:0000313" key="20">
    <source>
        <dbReference type="EMBL" id="KAK6173654.1"/>
    </source>
</evidence>
<comment type="catalytic activity">
    <reaction evidence="15">
        <text>leukotriene C4(in) + ATP + H2O = leukotriene C4(out) + ADP + phosphate + H(+)</text>
        <dbReference type="Rhea" id="RHEA:38963"/>
        <dbReference type="ChEBI" id="CHEBI:15377"/>
        <dbReference type="ChEBI" id="CHEBI:15378"/>
        <dbReference type="ChEBI" id="CHEBI:30616"/>
        <dbReference type="ChEBI" id="CHEBI:43474"/>
        <dbReference type="ChEBI" id="CHEBI:57973"/>
        <dbReference type="ChEBI" id="CHEBI:456216"/>
    </reaction>
    <physiologicalReaction direction="left-to-right" evidence="15">
        <dbReference type="Rhea" id="RHEA:38964"/>
    </physiologicalReaction>
</comment>
<keyword evidence="21" id="KW-1185">Reference proteome</keyword>
<evidence type="ECO:0000256" key="16">
    <source>
        <dbReference type="SAM" id="MobiDB-lite"/>
    </source>
</evidence>
<dbReference type="PROSITE" id="PS00211">
    <property type="entry name" value="ABC_TRANSPORTER_1"/>
    <property type="match status" value="2"/>
</dbReference>
<feature type="transmembrane region" description="Helical" evidence="17">
    <location>
        <begin position="1118"/>
        <end position="1135"/>
    </location>
</feature>
<dbReference type="Pfam" id="PF00005">
    <property type="entry name" value="ABC_tran"/>
    <property type="match status" value="2"/>
</dbReference>
<keyword evidence="7 17" id="KW-0812">Transmembrane</keyword>
<feature type="transmembrane region" description="Helical" evidence="17">
    <location>
        <begin position="135"/>
        <end position="153"/>
    </location>
</feature>
<gene>
    <name evidence="20" type="ORF">SNE40_017067</name>
</gene>
<keyword evidence="8" id="KW-0677">Repeat</keyword>
<feature type="transmembrane region" description="Helical" evidence="17">
    <location>
        <begin position="1232"/>
        <end position="1249"/>
    </location>
</feature>
<dbReference type="CDD" id="cd18603">
    <property type="entry name" value="ABC_6TM_MRP1_2_3_6_D2_like"/>
    <property type="match status" value="1"/>
</dbReference>
<feature type="transmembrane region" description="Helical" evidence="17">
    <location>
        <begin position="988"/>
        <end position="1007"/>
    </location>
</feature>
<dbReference type="FunFam" id="1.20.1560.10:FF:000020">
    <property type="entry name" value="ABC metal ion transporter"/>
    <property type="match status" value="1"/>
</dbReference>
<dbReference type="Gene3D" id="1.20.1560.10">
    <property type="entry name" value="ABC transporter type 1, transmembrane domain"/>
    <property type="match status" value="2"/>
</dbReference>
<keyword evidence="11" id="KW-1278">Translocase</keyword>
<organism evidence="20 21">
    <name type="scientific">Patella caerulea</name>
    <name type="common">Rayed Mediterranean limpet</name>
    <dbReference type="NCBI Taxonomy" id="87958"/>
    <lineage>
        <taxon>Eukaryota</taxon>
        <taxon>Metazoa</taxon>
        <taxon>Spiralia</taxon>
        <taxon>Lophotrochozoa</taxon>
        <taxon>Mollusca</taxon>
        <taxon>Gastropoda</taxon>
        <taxon>Patellogastropoda</taxon>
        <taxon>Patelloidea</taxon>
        <taxon>Patellidae</taxon>
        <taxon>Patella</taxon>
    </lineage>
</organism>
<feature type="transmembrane region" description="Helical" evidence="17">
    <location>
        <begin position="106"/>
        <end position="123"/>
    </location>
</feature>
<dbReference type="GO" id="GO:0015431">
    <property type="term" value="F:ABC-type glutathione S-conjugate transporter activity"/>
    <property type="evidence" value="ECO:0007669"/>
    <property type="project" value="UniProtKB-EC"/>
</dbReference>
<feature type="transmembrane region" description="Helical" evidence="17">
    <location>
        <begin position="571"/>
        <end position="598"/>
    </location>
</feature>
<accession>A0AAN8PDD7</accession>
<dbReference type="CDD" id="cd03244">
    <property type="entry name" value="ABCC_MRP_domain2"/>
    <property type="match status" value="1"/>
</dbReference>
<feature type="region of interest" description="Disordered" evidence="16">
    <location>
        <begin position="294"/>
        <end position="315"/>
    </location>
</feature>
<name>A0AAN8PDD7_PATCE</name>
<feature type="transmembrane region" description="Helical" evidence="17">
    <location>
        <begin position="342"/>
        <end position="361"/>
    </location>
</feature>
<protein>
    <recommendedName>
        <fullName evidence="14">ABC-type glutathione-S-conjugate transporter</fullName>
        <ecNumber evidence="14">7.6.2.3</ecNumber>
    </recommendedName>
</protein>
<keyword evidence="12 17" id="KW-1133">Transmembrane helix</keyword>
<feature type="domain" description="ABC transmembrane type-1" evidence="19">
    <location>
        <begin position="995"/>
        <end position="1282"/>
    </location>
</feature>
<dbReference type="GO" id="GO:0000323">
    <property type="term" value="C:lytic vacuole"/>
    <property type="evidence" value="ECO:0007669"/>
    <property type="project" value="UniProtKB-ARBA"/>
</dbReference>
<dbReference type="NCBIfam" id="TIGR00957">
    <property type="entry name" value="MRP_assoc_pro"/>
    <property type="match status" value="1"/>
</dbReference>
<feature type="transmembrane region" description="Helical" evidence="17">
    <location>
        <begin position="1141"/>
        <end position="1161"/>
    </location>
</feature>
<dbReference type="InterPro" id="IPR017871">
    <property type="entry name" value="ABC_transporter-like_CS"/>
</dbReference>
<dbReference type="Pfam" id="PF24357">
    <property type="entry name" value="TMD0_ABC"/>
    <property type="match status" value="1"/>
</dbReference>
<evidence type="ECO:0000256" key="10">
    <source>
        <dbReference type="ARBA" id="ARBA00022840"/>
    </source>
</evidence>
<feature type="domain" description="ABC transmembrane type-1" evidence="19">
    <location>
        <begin position="352"/>
        <end position="635"/>
    </location>
</feature>
<dbReference type="InterPro" id="IPR027417">
    <property type="entry name" value="P-loop_NTPase"/>
</dbReference>
<dbReference type="CDD" id="cd18595">
    <property type="entry name" value="ABC_6TM_MRP1_2_3_6_D1_like"/>
    <property type="match status" value="1"/>
</dbReference>
<evidence type="ECO:0000256" key="17">
    <source>
        <dbReference type="SAM" id="Phobius"/>
    </source>
</evidence>
<evidence type="ECO:0000256" key="5">
    <source>
        <dbReference type="ARBA" id="ARBA00022475"/>
    </source>
</evidence>
<feature type="transmembrane region" description="Helical" evidence="17">
    <location>
        <begin position="492"/>
        <end position="512"/>
    </location>
</feature>
<feature type="region of interest" description="Disordered" evidence="16">
    <location>
        <begin position="925"/>
        <end position="949"/>
    </location>
</feature>
<dbReference type="PANTHER" id="PTHR24223:SF443">
    <property type="entry name" value="MULTIDRUG-RESISTANCE LIKE PROTEIN 1, ISOFORM I"/>
    <property type="match status" value="1"/>
</dbReference>
<evidence type="ECO:0000256" key="1">
    <source>
        <dbReference type="ARBA" id="ARBA00004128"/>
    </source>
</evidence>
<dbReference type="SMART" id="SM00382">
    <property type="entry name" value="AAA"/>
    <property type="match status" value="2"/>
</dbReference>
<feature type="transmembrane region" description="Helical" evidence="17">
    <location>
        <begin position="69"/>
        <end position="90"/>
    </location>
</feature>
<dbReference type="GO" id="GO:0005886">
    <property type="term" value="C:plasma membrane"/>
    <property type="evidence" value="ECO:0007669"/>
    <property type="project" value="UniProtKB-SubCell"/>
</dbReference>
<feature type="transmembrane region" description="Helical" evidence="17">
    <location>
        <begin position="1041"/>
        <end position="1063"/>
    </location>
</feature>
<dbReference type="InterPro" id="IPR003593">
    <property type="entry name" value="AAA+_ATPase"/>
</dbReference>
<dbReference type="FunFam" id="3.40.50.300:FF:000074">
    <property type="entry name" value="Multidrug resistance-associated protein 5 isoform 1"/>
    <property type="match status" value="1"/>
</dbReference>
<evidence type="ECO:0000256" key="2">
    <source>
        <dbReference type="ARBA" id="ARBA00004651"/>
    </source>
</evidence>
<dbReference type="InterPro" id="IPR050173">
    <property type="entry name" value="ABC_transporter_C-like"/>
</dbReference>
<reference evidence="20 21" key="1">
    <citation type="submission" date="2024-01" db="EMBL/GenBank/DDBJ databases">
        <title>The genome of the rayed Mediterranean limpet Patella caerulea (Linnaeus, 1758).</title>
        <authorList>
            <person name="Anh-Thu Weber A."/>
            <person name="Halstead-Nussloch G."/>
        </authorList>
    </citation>
    <scope>NUCLEOTIDE SEQUENCE [LARGE SCALE GENOMIC DNA]</scope>
    <source>
        <strain evidence="20">AATW-2023a</strain>
        <tissue evidence="20">Whole specimen</tissue>
    </source>
</reference>
<dbReference type="FunFam" id="1.20.1560.10:FF:000001">
    <property type="entry name" value="ATP-binding cassette subfamily C member 1"/>
    <property type="match status" value="1"/>
</dbReference>
<evidence type="ECO:0000256" key="6">
    <source>
        <dbReference type="ARBA" id="ARBA00022554"/>
    </source>
</evidence>
<dbReference type="EMBL" id="JAZGQO010000011">
    <property type="protein sequence ID" value="KAK6173654.1"/>
    <property type="molecule type" value="Genomic_DNA"/>
</dbReference>
<keyword evidence="4" id="KW-0813">Transport</keyword>
<dbReference type="EC" id="7.6.2.3" evidence="14"/>
<feature type="transmembrane region" description="Helical" evidence="17">
    <location>
        <begin position="391"/>
        <end position="411"/>
    </location>
</feature>
<dbReference type="GO" id="GO:0005774">
    <property type="term" value="C:vacuolar membrane"/>
    <property type="evidence" value="ECO:0007669"/>
    <property type="project" value="UniProtKB-SubCell"/>
</dbReference>
<dbReference type="InterPro" id="IPR011527">
    <property type="entry name" value="ABC1_TM_dom"/>
</dbReference>
<evidence type="ECO:0000256" key="11">
    <source>
        <dbReference type="ARBA" id="ARBA00022967"/>
    </source>
</evidence>
<proteinExistence type="inferred from homology"/>
<evidence type="ECO:0000256" key="4">
    <source>
        <dbReference type="ARBA" id="ARBA00022448"/>
    </source>
</evidence>
<evidence type="ECO:0000256" key="7">
    <source>
        <dbReference type="ARBA" id="ARBA00022692"/>
    </source>
</evidence>
<evidence type="ECO:0000256" key="15">
    <source>
        <dbReference type="ARBA" id="ARBA00047523"/>
    </source>
</evidence>
<evidence type="ECO:0000256" key="3">
    <source>
        <dbReference type="ARBA" id="ARBA00009726"/>
    </source>
</evidence>
<feature type="domain" description="ABC transporter" evidence="18">
    <location>
        <begin position="667"/>
        <end position="892"/>
    </location>
</feature>
<dbReference type="PANTHER" id="PTHR24223">
    <property type="entry name" value="ATP-BINDING CASSETTE SUB-FAMILY C"/>
    <property type="match status" value="1"/>
</dbReference>
<comment type="subcellular location">
    <subcellularLocation>
        <location evidence="2">Cell membrane</location>
        <topology evidence="2">Multi-pass membrane protein</topology>
    </subcellularLocation>
    <subcellularLocation>
        <location evidence="1">Vacuole membrane</location>
        <topology evidence="1">Multi-pass membrane protein</topology>
    </subcellularLocation>
</comment>
<dbReference type="GO" id="GO:0016887">
    <property type="term" value="F:ATP hydrolysis activity"/>
    <property type="evidence" value="ECO:0007669"/>
    <property type="project" value="InterPro"/>
</dbReference>
<keyword evidence="6" id="KW-0926">Vacuole</keyword>
<keyword evidence="10" id="KW-0067">ATP-binding</keyword>
<dbReference type="Gene3D" id="3.40.50.300">
    <property type="entry name" value="P-loop containing nucleotide triphosphate hydrolases"/>
    <property type="match status" value="2"/>
</dbReference>
<dbReference type="Proteomes" id="UP001347796">
    <property type="component" value="Unassembled WGS sequence"/>
</dbReference>